<dbReference type="EMBL" id="CM042041">
    <property type="protein sequence ID" value="KAI3712191.1"/>
    <property type="molecule type" value="Genomic_DNA"/>
</dbReference>
<organism evidence="1 2">
    <name type="scientific">Smallanthus sonchifolius</name>
    <dbReference type="NCBI Taxonomy" id="185202"/>
    <lineage>
        <taxon>Eukaryota</taxon>
        <taxon>Viridiplantae</taxon>
        <taxon>Streptophyta</taxon>
        <taxon>Embryophyta</taxon>
        <taxon>Tracheophyta</taxon>
        <taxon>Spermatophyta</taxon>
        <taxon>Magnoliopsida</taxon>
        <taxon>eudicotyledons</taxon>
        <taxon>Gunneridae</taxon>
        <taxon>Pentapetalae</taxon>
        <taxon>asterids</taxon>
        <taxon>campanulids</taxon>
        <taxon>Asterales</taxon>
        <taxon>Asteraceae</taxon>
        <taxon>Asteroideae</taxon>
        <taxon>Heliantheae alliance</taxon>
        <taxon>Millerieae</taxon>
        <taxon>Smallanthus</taxon>
    </lineage>
</organism>
<gene>
    <name evidence="1" type="ORF">L1987_70741</name>
</gene>
<evidence type="ECO:0000313" key="2">
    <source>
        <dbReference type="Proteomes" id="UP001056120"/>
    </source>
</evidence>
<comment type="caution">
    <text evidence="1">The sequence shown here is derived from an EMBL/GenBank/DDBJ whole genome shotgun (WGS) entry which is preliminary data.</text>
</comment>
<proteinExistence type="predicted"/>
<reference evidence="1 2" key="2">
    <citation type="journal article" date="2022" name="Mol. Ecol. Resour.">
        <title>The genomes of chicory, endive, great burdock and yacon provide insights into Asteraceae paleo-polyploidization history and plant inulin production.</title>
        <authorList>
            <person name="Fan W."/>
            <person name="Wang S."/>
            <person name="Wang H."/>
            <person name="Wang A."/>
            <person name="Jiang F."/>
            <person name="Liu H."/>
            <person name="Zhao H."/>
            <person name="Xu D."/>
            <person name="Zhang Y."/>
        </authorList>
    </citation>
    <scope>NUCLEOTIDE SEQUENCE [LARGE SCALE GENOMIC DNA]</scope>
    <source>
        <strain evidence="2">cv. Yunnan</strain>
        <tissue evidence="1">Leaves</tissue>
    </source>
</reference>
<accession>A0ACB9AQF4</accession>
<keyword evidence="2" id="KW-1185">Reference proteome</keyword>
<reference evidence="2" key="1">
    <citation type="journal article" date="2022" name="Mol. Ecol. Resour.">
        <title>The genomes of chicory, endive, great burdock and yacon provide insights into Asteraceae palaeo-polyploidization history and plant inulin production.</title>
        <authorList>
            <person name="Fan W."/>
            <person name="Wang S."/>
            <person name="Wang H."/>
            <person name="Wang A."/>
            <person name="Jiang F."/>
            <person name="Liu H."/>
            <person name="Zhao H."/>
            <person name="Xu D."/>
            <person name="Zhang Y."/>
        </authorList>
    </citation>
    <scope>NUCLEOTIDE SEQUENCE [LARGE SCALE GENOMIC DNA]</scope>
    <source>
        <strain evidence="2">cv. Yunnan</strain>
    </source>
</reference>
<protein>
    <submittedName>
        <fullName evidence="1">Uncharacterized protein</fullName>
    </submittedName>
</protein>
<dbReference type="Proteomes" id="UP001056120">
    <property type="component" value="Linkage Group LG24"/>
</dbReference>
<sequence>MNSNSYHEGGGSLLENSHVADVCRQIIKATGTGTLPEIAADCGHRFWIYGGESECSSSATLLQRISSKSWLLSPIARIGSSEDRKIRGKNSEDSAAAARRPPAQVASCCCRPPAHRRRPRPTAAARLLRCSPAHRPQ</sequence>
<evidence type="ECO:0000313" key="1">
    <source>
        <dbReference type="EMBL" id="KAI3712191.1"/>
    </source>
</evidence>
<name>A0ACB9AQF4_9ASTR</name>